<keyword evidence="2" id="KW-1185">Reference proteome</keyword>
<gene>
    <name evidence="1" type="ORF">D3871_17965</name>
</gene>
<proteinExistence type="predicted"/>
<sequence length="75" mass="8037">MRTSSLADSKLIFTAKAVCNGIDGDSIPCAAMVMEFGFPPNIIVSKKDTFFKLAGYPNRRGAPYLDIGVIGPNAR</sequence>
<accession>A0A3A3FNR9</accession>
<comment type="caution">
    <text evidence="1">The sequence shown here is derived from an EMBL/GenBank/DDBJ whole genome shotgun (WGS) entry which is preliminary data.</text>
</comment>
<dbReference type="RefSeq" id="WP_119770469.1">
    <property type="nucleotide sequence ID" value="NZ_QYUO01000002.1"/>
</dbReference>
<dbReference type="Proteomes" id="UP000265955">
    <property type="component" value="Unassembled WGS sequence"/>
</dbReference>
<reference evidence="2" key="1">
    <citation type="submission" date="2018-09" db="EMBL/GenBank/DDBJ databases">
        <authorList>
            <person name="Zhu H."/>
        </authorList>
    </citation>
    <scope>NUCLEOTIDE SEQUENCE [LARGE SCALE GENOMIC DNA]</scope>
    <source>
        <strain evidence="2">K1R23-30</strain>
    </source>
</reference>
<evidence type="ECO:0000313" key="1">
    <source>
        <dbReference type="EMBL" id="RJF95319.1"/>
    </source>
</evidence>
<protein>
    <submittedName>
        <fullName evidence="1">Uncharacterized protein</fullName>
    </submittedName>
</protein>
<organism evidence="1 2">
    <name type="scientific">Noviherbaspirillum saxi</name>
    <dbReference type="NCBI Taxonomy" id="2320863"/>
    <lineage>
        <taxon>Bacteria</taxon>
        <taxon>Pseudomonadati</taxon>
        <taxon>Pseudomonadota</taxon>
        <taxon>Betaproteobacteria</taxon>
        <taxon>Burkholderiales</taxon>
        <taxon>Oxalobacteraceae</taxon>
        <taxon>Noviherbaspirillum</taxon>
    </lineage>
</organism>
<evidence type="ECO:0000313" key="2">
    <source>
        <dbReference type="Proteomes" id="UP000265955"/>
    </source>
</evidence>
<dbReference type="AlphaFoldDB" id="A0A3A3FNR9"/>
<name>A0A3A3FNR9_9BURK</name>
<dbReference type="EMBL" id="QYUO01000002">
    <property type="protein sequence ID" value="RJF95319.1"/>
    <property type="molecule type" value="Genomic_DNA"/>
</dbReference>